<keyword evidence="8" id="KW-0675">Receptor</keyword>
<dbReference type="InterPro" id="IPR003760">
    <property type="entry name" value="PnrA-like"/>
</dbReference>
<protein>
    <submittedName>
        <fullName evidence="8">Purine nucleoside receptor A</fullName>
    </submittedName>
</protein>
<gene>
    <name evidence="8" type="primary">tmpC</name>
    <name evidence="8" type="ORF">RUM4293_02393</name>
</gene>
<evidence type="ECO:0000313" key="8">
    <source>
        <dbReference type="EMBL" id="CUH43498.1"/>
    </source>
</evidence>
<keyword evidence="6" id="KW-0449">Lipoprotein</keyword>
<evidence type="ECO:0000256" key="6">
    <source>
        <dbReference type="ARBA" id="ARBA00023288"/>
    </source>
</evidence>
<dbReference type="Gene3D" id="3.40.50.2300">
    <property type="match status" value="2"/>
</dbReference>
<keyword evidence="4" id="KW-0732">Signal</keyword>
<name>A0A0P1E4L7_9RHOB</name>
<keyword evidence="5" id="KW-0472">Membrane</keyword>
<evidence type="ECO:0000256" key="1">
    <source>
        <dbReference type="ARBA" id="ARBA00004193"/>
    </source>
</evidence>
<dbReference type="CDD" id="cd06354">
    <property type="entry name" value="PBP1_PrnA-like"/>
    <property type="match status" value="1"/>
</dbReference>
<comment type="similarity">
    <text evidence="2">Belongs to the BMP lipoprotein family.</text>
</comment>
<evidence type="ECO:0000256" key="4">
    <source>
        <dbReference type="ARBA" id="ARBA00022729"/>
    </source>
</evidence>
<dbReference type="Pfam" id="PF02608">
    <property type="entry name" value="Bmp"/>
    <property type="match status" value="1"/>
</dbReference>
<proteinExistence type="inferred from homology"/>
<evidence type="ECO:0000259" key="7">
    <source>
        <dbReference type="Pfam" id="PF02608"/>
    </source>
</evidence>
<evidence type="ECO:0000313" key="9">
    <source>
        <dbReference type="Proteomes" id="UP000050786"/>
    </source>
</evidence>
<dbReference type="InterPro" id="IPR050957">
    <property type="entry name" value="BMP_lipoprotein"/>
</dbReference>
<sequence length="376" mass="39662">MVKNLLTTVVANVLNSRHHNSYARSQWVNGAIFAPTDNNKREYKMTLMKSLMGATAAVALTAGAALADPALIFDLGGKFDKSFNEAAHNGASRWAEETGGTYNEIEIQSEAQREQALRRFAESGSNPIITMGFGMADPLSAVAADYPDTKFVAIDVNWLDIPNIRQIGFAEHEGSYLVGMMAAMASESGTVGFIGGMDIPLIRHFGCGYAQGAKAVNPDINVVANMTGTTPAAWNDPVKGSELTKAQISQGADVIYAAAGGTGVGVLQTAADEGILSIGVDSNQNHLHPGKVLTSMLKRVDVAVYDAMSAGEGLETGVFQMGLAEEGVGVAMDDNNAPLVSDEMKGAVDKARQDIIDGNVSVVSYYENDSCPALQF</sequence>
<dbReference type="PANTHER" id="PTHR34296:SF2">
    <property type="entry name" value="ABC TRANSPORTER GUANOSINE-BINDING PROTEIN NUPN"/>
    <property type="match status" value="1"/>
</dbReference>
<evidence type="ECO:0000256" key="5">
    <source>
        <dbReference type="ARBA" id="ARBA00023136"/>
    </source>
</evidence>
<dbReference type="PANTHER" id="PTHR34296">
    <property type="entry name" value="TRANSCRIPTIONAL ACTIVATOR PROTEIN MED"/>
    <property type="match status" value="1"/>
</dbReference>
<dbReference type="SUPFAM" id="SSF53822">
    <property type="entry name" value="Periplasmic binding protein-like I"/>
    <property type="match status" value="1"/>
</dbReference>
<dbReference type="AlphaFoldDB" id="A0A0P1E4L7"/>
<dbReference type="EMBL" id="CYPS01000036">
    <property type="protein sequence ID" value="CUH43498.1"/>
    <property type="molecule type" value="Genomic_DNA"/>
</dbReference>
<keyword evidence="3" id="KW-1003">Cell membrane</keyword>
<evidence type="ECO:0000256" key="3">
    <source>
        <dbReference type="ARBA" id="ARBA00022475"/>
    </source>
</evidence>
<reference evidence="9" key="1">
    <citation type="submission" date="2015-09" db="EMBL/GenBank/DDBJ databases">
        <authorList>
            <person name="Rodrigo-Torres L."/>
            <person name="Arahal D.R."/>
        </authorList>
    </citation>
    <scope>NUCLEOTIDE SEQUENCE [LARGE SCALE GENOMIC DNA]</scope>
    <source>
        <strain evidence="9">CECT 4293</strain>
    </source>
</reference>
<dbReference type="FunFam" id="3.40.50.2300:FF:000255">
    <property type="entry name" value="BMP family ABC transporter substrate-binding protein"/>
    <property type="match status" value="1"/>
</dbReference>
<dbReference type="InterPro" id="IPR028082">
    <property type="entry name" value="Peripla_BP_I"/>
</dbReference>
<dbReference type="Proteomes" id="UP000050786">
    <property type="component" value="Unassembled WGS sequence"/>
</dbReference>
<accession>A0A0P1E4L7</accession>
<dbReference type="GO" id="GO:0005886">
    <property type="term" value="C:plasma membrane"/>
    <property type="evidence" value="ECO:0007669"/>
    <property type="project" value="UniProtKB-SubCell"/>
</dbReference>
<comment type="subcellular location">
    <subcellularLocation>
        <location evidence="1">Cell membrane</location>
        <topology evidence="1">Lipid-anchor</topology>
    </subcellularLocation>
</comment>
<organism evidence="8 9">
    <name type="scientific">Ruegeria atlantica</name>
    <dbReference type="NCBI Taxonomy" id="81569"/>
    <lineage>
        <taxon>Bacteria</taxon>
        <taxon>Pseudomonadati</taxon>
        <taxon>Pseudomonadota</taxon>
        <taxon>Alphaproteobacteria</taxon>
        <taxon>Rhodobacterales</taxon>
        <taxon>Roseobacteraceae</taxon>
        <taxon>Ruegeria</taxon>
    </lineage>
</organism>
<keyword evidence="9" id="KW-1185">Reference proteome</keyword>
<feature type="domain" description="ABC transporter substrate-binding protein PnrA-like" evidence="7">
    <location>
        <begin position="74"/>
        <end position="357"/>
    </location>
</feature>
<evidence type="ECO:0000256" key="2">
    <source>
        <dbReference type="ARBA" id="ARBA00008610"/>
    </source>
</evidence>